<dbReference type="Proteomes" id="UP000003882">
    <property type="component" value="Unassembled WGS sequence"/>
</dbReference>
<accession>B6XXP3</accession>
<feature type="signal peptide" evidence="1">
    <location>
        <begin position="1"/>
        <end position="27"/>
    </location>
</feature>
<keyword evidence="1" id="KW-0732">Signal</keyword>
<name>B6XXP3_9BIFI</name>
<feature type="chain" id="PRO_5002852819" description="Gram-positive signal peptide protein, YSIRK family" evidence="1">
    <location>
        <begin position="28"/>
        <end position="74"/>
    </location>
</feature>
<protein>
    <recommendedName>
        <fullName evidence="4">Gram-positive signal peptide protein, YSIRK family</fullName>
    </recommendedName>
</protein>
<dbReference type="EMBL" id="ABXY01000031">
    <property type="protein sequence ID" value="EEB20619.1"/>
    <property type="molecule type" value="Genomic_DNA"/>
</dbReference>
<gene>
    <name evidence="2" type="ORF">BIFCAT_02003</name>
</gene>
<sequence length="74" mass="7266">MKTLVAGIAAAATLCTGAIATMQTANAADASTAPSVAGHAYNDLPVGNPDVTVTQIDNSALPATPPSVNEALYP</sequence>
<evidence type="ECO:0000313" key="2">
    <source>
        <dbReference type="EMBL" id="EEB20619.1"/>
    </source>
</evidence>
<reference evidence="2 3" key="2">
    <citation type="submission" date="2008-10" db="EMBL/GenBank/DDBJ databases">
        <authorList>
            <person name="Fulton L."/>
            <person name="Clifton S."/>
            <person name="Fulton B."/>
            <person name="Xu J."/>
            <person name="Minx P."/>
            <person name="Pepin K.H."/>
            <person name="Johnson M."/>
            <person name="Bhonagiri V."/>
            <person name="Nash W.E."/>
            <person name="Mardis E.R."/>
            <person name="Wilson R.K."/>
        </authorList>
    </citation>
    <scope>NUCLEOTIDE SEQUENCE [LARGE SCALE GENOMIC DNA]</scope>
    <source>
        <strain evidence="2 3">DSM 16992</strain>
    </source>
</reference>
<comment type="caution">
    <text evidence="2">The sequence shown here is derived from an EMBL/GenBank/DDBJ whole genome shotgun (WGS) entry which is preliminary data.</text>
</comment>
<evidence type="ECO:0000256" key="1">
    <source>
        <dbReference type="SAM" id="SignalP"/>
    </source>
</evidence>
<reference evidence="2 3" key="1">
    <citation type="submission" date="2008-10" db="EMBL/GenBank/DDBJ databases">
        <title>Draft genome sequence of Bifidobacterium catenulatum (DSM 16992).</title>
        <authorList>
            <person name="Sudarsanam P."/>
            <person name="Ley R."/>
            <person name="Guruge J."/>
            <person name="Turnbaugh P.J."/>
            <person name="Mahowald M."/>
            <person name="Liep D."/>
            <person name="Gordon J."/>
        </authorList>
    </citation>
    <scope>NUCLEOTIDE SEQUENCE [LARGE SCALE GENOMIC DNA]</scope>
    <source>
        <strain evidence="2 3">DSM 16992</strain>
    </source>
</reference>
<organism evidence="2 3">
    <name type="scientific">Bifidobacterium catenulatum DSM 16992 = JCM 1194 = LMG 11043</name>
    <dbReference type="NCBI Taxonomy" id="566552"/>
    <lineage>
        <taxon>Bacteria</taxon>
        <taxon>Bacillati</taxon>
        <taxon>Actinomycetota</taxon>
        <taxon>Actinomycetes</taxon>
        <taxon>Bifidobacteriales</taxon>
        <taxon>Bifidobacteriaceae</taxon>
        <taxon>Bifidobacterium</taxon>
    </lineage>
</organism>
<evidence type="ECO:0008006" key="4">
    <source>
        <dbReference type="Google" id="ProtNLM"/>
    </source>
</evidence>
<proteinExistence type="predicted"/>
<evidence type="ECO:0000313" key="3">
    <source>
        <dbReference type="Proteomes" id="UP000003882"/>
    </source>
</evidence>
<dbReference type="AlphaFoldDB" id="B6XXP3"/>